<dbReference type="Proteomes" id="UP000217182">
    <property type="component" value="Chromosome"/>
</dbReference>
<accession>A0A250B7D3</accession>
<dbReference type="KEGG" id="gqu:AWC35_23130"/>
<sequence length="59" mass="6811">MQKVNRFLELLTGFLMEKEDSDTAINKTTGAEDLENHVMHSLQPRVARSVPLADRFMFM</sequence>
<evidence type="ECO:0000313" key="2">
    <source>
        <dbReference type="Proteomes" id="UP000217182"/>
    </source>
</evidence>
<dbReference type="EMBL" id="CP014136">
    <property type="protein sequence ID" value="ATA21996.1"/>
    <property type="molecule type" value="Genomic_DNA"/>
</dbReference>
<dbReference type="RefSeq" id="WP_095848582.1">
    <property type="nucleotide sequence ID" value="NZ_CP014136.1"/>
</dbReference>
<reference evidence="1 2" key="1">
    <citation type="submission" date="2016-01" db="EMBL/GenBank/DDBJ databases">
        <authorList>
            <person name="Oliw E.H."/>
        </authorList>
    </citation>
    <scope>NUCLEOTIDE SEQUENCE [LARGE SCALE GENOMIC DNA]</scope>
    <source>
        <strain evidence="1 2">FRB97</strain>
    </source>
</reference>
<evidence type="ECO:0000313" key="1">
    <source>
        <dbReference type="EMBL" id="ATA21996.1"/>
    </source>
</evidence>
<proteinExistence type="predicted"/>
<gene>
    <name evidence="1" type="ORF">AWC35_23130</name>
</gene>
<keyword evidence="2" id="KW-1185">Reference proteome</keyword>
<dbReference type="AlphaFoldDB" id="A0A250B7D3"/>
<organism evidence="1 2">
    <name type="scientific">Gibbsiella quercinecans</name>
    <dbReference type="NCBI Taxonomy" id="929813"/>
    <lineage>
        <taxon>Bacteria</taxon>
        <taxon>Pseudomonadati</taxon>
        <taxon>Pseudomonadota</taxon>
        <taxon>Gammaproteobacteria</taxon>
        <taxon>Enterobacterales</taxon>
        <taxon>Yersiniaceae</taxon>
        <taxon>Gibbsiella</taxon>
    </lineage>
</organism>
<protein>
    <submittedName>
        <fullName evidence="1">Uncharacterized protein</fullName>
    </submittedName>
</protein>
<name>A0A250B7D3_9GAMM</name>